<sequence>MARKKSFETVDYEGQSEKKSRFTQFFSRRRSYSLRGTLITSILLSTLLLWGMSLAITTYVSWNQTKDVLDEALVRSAQVLSQLVDRGPPPVRERPVRGKVDLEDDRFYFQVISDGRVIAKSSRAPNFPFVRRFKGYKGFANISIAGDPWRVFVLPKHHSPYEIQVGHALEMRHEFLDDLTEELLFSGLIALITSILLNGLLVFWGLKPLTAISTQLSRLSPKNLKPIEVRTHAKEIIAIEESLNMLLTDLEIARQHERQFTADASHELRTPLSAIQMKLQLLQREKPELAGALQPLQQDIRRATHLIEHLLILARLDPLTLVSGEQLPMKPVTILPLLTDVESLFTQSLMDKVIRLTLTDQMPKNVAPVVMGNEDLLLVAIKNVVGNAVKYAPRGADITITLSQEWRESKAYLAIIILDNGTGVDAEALSRLTQRFYRVLGTEETGSGLGLSIVKKIVELHQGSLRLRSRPEVDGFEVSLYLPLL</sequence>
<feature type="transmembrane region" description="Helical" evidence="13">
    <location>
        <begin position="183"/>
        <end position="206"/>
    </location>
</feature>
<evidence type="ECO:0000256" key="3">
    <source>
        <dbReference type="ARBA" id="ARBA00012438"/>
    </source>
</evidence>
<dbReference type="PROSITE" id="PS50109">
    <property type="entry name" value="HIS_KIN"/>
    <property type="match status" value="1"/>
</dbReference>
<dbReference type="RefSeq" id="WP_109189272.1">
    <property type="nucleotide sequence ID" value="NZ_BMYA01000003.1"/>
</dbReference>
<gene>
    <name evidence="15" type="ORF">DC083_05705</name>
</gene>
<dbReference type="PANTHER" id="PTHR45436">
    <property type="entry name" value="SENSOR HISTIDINE KINASE YKOH"/>
    <property type="match status" value="1"/>
</dbReference>
<evidence type="ECO:0000313" key="15">
    <source>
        <dbReference type="EMBL" id="PWD81382.1"/>
    </source>
</evidence>
<keyword evidence="7" id="KW-0547">Nucleotide-binding</keyword>
<keyword evidence="10 13" id="KW-1133">Transmembrane helix</keyword>
<dbReference type="GO" id="GO:0000155">
    <property type="term" value="F:phosphorelay sensor kinase activity"/>
    <property type="evidence" value="ECO:0007669"/>
    <property type="project" value="InterPro"/>
</dbReference>
<evidence type="ECO:0000256" key="7">
    <source>
        <dbReference type="ARBA" id="ARBA00022741"/>
    </source>
</evidence>
<feature type="transmembrane region" description="Helical" evidence="13">
    <location>
        <begin position="38"/>
        <end position="62"/>
    </location>
</feature>
<dbReference type="InterPro" id="IPR003661">
    <property type="entry name" value="HisK_dim/P_dom"/>
</dbReference>
<evidence type="ECO:0000256" key="13">
    <source>
        <dbReference type="SAM" id="Phobius"/>
    </source>
</evidence>
<dbReference type="AlphaFoldDB" id="A0A2U2AFE6"/>
<dbReference type="InterPro" id="IPR004358">
    <property type="entry name" value="Sig_transdc_His_kin-like_C"/>
</dbReference>
<dbReference type="Gene3D" id="1.10.287.130">
    <property type="match status" value="1"/>
</dbReference>
<dbReference type="EMBL" id="QEWQ01000003">
    <property type="protein sequence ID" value="PWD81382.1"/>
    <property type="molecule type" value="Genomic_DNA"/>
</dbReference>
<dbReference type="InterPro" id="IPR036890">
    <property type="entry name" value="HATPase_C_sf"/>
</dbReference>
<dbReference type="EC" id="2.7.13.3" evidence="3"/>
<keyword evidence="11" id="KW-0902">Two-component regulatory system</keyword>
<proteinExistence type="predicted"/>
<evidence type="ECO:0000256" key="6">
    <source>
        <dbReference type="ARBA" id="ARBA00022692"/>
    </source>
</evidence>
<dbReference type="GO" id="GO:0005886">
    <property type="term" value="C:plasma membrane"/>
    <property type="evidence" value="ECO:0007669"/>
    <property type="project" value="TreeGrafter"/>
</dbReference>
<evidence type="ECO:0000256" key="5">
    <source>
        <dbReference type="ARBA" id="ARBA00022679"/>
    </source>
</evidence>
<dbReference type="GO" id="GO:0005524">
    <property type="term" value="F:ATP binding"/>
    <property type="evidence" value="ECO:0007669"/>
    <property type="project" value="UniProtKB-KW"/>
</dbReference>
<dbReference type="InterPro" id="IPR050428">
    <property type="entry name" value="TCS_sensor_his_kinase"/>
</dbReference>
<dbReference type="OrthoDB" id="9804645at2"/>
<name>A0A2U2AFE6_9GAMM</name>
<dbReference type="SUPFAM" id="SSF55874">
    <property type="entry name" value="ATPase domain of HSP90 chaperone/DNA topoisomerase II/histidine kinase"/>
    <property type="match status" value="1"/>
</dbReference>
<evidence type="ECO:0000256" key="10">
    <source>
        <dbReference type="ARBA" id="ARBA00022989"/>
    </source>
</evidence>
<dbReference type="PANTHER" id="PTHR45436:SF14">
    <property type="entry name" value="SENSOR PROTEIN QSEC"/>
    <property type="match status" value="1"/>
</dbReference>
<keyword evidence="4" id="KW-0597">Phosphoprotein</keyword>
<evidence type="ECO:0000256" key="4">
    <source>
        <dbReference type="ARBA" id="ARBA00022553"/>
    </source>
</evidence>
<comment type="subcellular location">
    <subcellularLocation>
        <location evidence="2">Membrane</location>
        <topology evidence="2">Multi-pass membrane protein</topology>
    </subcellularLocation>
</comment>
<dbReference type="Pfam" id="PF08521">
    <property type="entry name" value="2CSK_N"/>
    <property type="match status" value="1"/>
</dbReference>
<dbReference type="Gene3D" id="3.30.565.10">
    <property type="entry name" value="Histidine kinase-like ATPase, C-terminal domain"/>
    <property type="match status" value="1"/>
</dbReference>
<evidence type="ECO:0000259" key="14">
    <source>
        <dbReference type="PROSITE" id="PS50109"/>
    </source>
</evidence>
<dbReference type="Pfam" id="PF02518">
    <property type="entry name" value="HATPase_c"/>
    <property type="match status" value="1"/>
</dbReference>
<reference evidence="16" key="1">
    <citation type="submission" date="2018-05" db="EMBL/GenBank/DDBJ databases">
        <title>Ignatzschineria dubaiensis sp. nov., isolated from necrotic foot tissues of dromedaries (Camelus dromedarius) and associated maggots in Dubai, United Arab Emirates.</title>
        <authorList>
            <person name="Tsang C.C."/>
            <person name="Tang J.Y.M."/>
            <person name="Fong J.Y.H."/>
            <person name="Kinne J."/>
            <person name="Lee H.H."/>
            <person name="Joseph M."/>
            <person name="Jose S."/>
            <person name="Schuster R.K."/>
            <person name="Tang Y."/>
            <person name="Sivakumar S."/>
            <person name="Chen J.H.K."/>
            <person name="Teng J.L.L."/>
            <person name="Lau S.K.P."/>
            <person name="Wernery U."/>
            <person name="Woo P.C.Y."/>
        </authorList>
    </citation>
    <scope>NUCLEOTIDE SEQUENCE [LARGE SCALE GENOMIC DNA]</scope>
    <source>
        <strain evidence="16">KCTC 22644</strain>
    </source>
</reference>
<evidence type="ECO:0000256" key="1">
    <source>
        <dbReference type="ARBA" id="ARBA00000085"/>
    </source>
</evidence>
<dbReference type="Pfam" id="PF00512">
    <property type="entry name" value="HisKA"/>
    <property type="match status" value="1"/>
</dbReference>
<evidence type="ECO:0000313" key="16">
    <source>
        <dbReference type="Proteomes" id="UP000245020"/>
    </source>
</evidence>
<comment type="catalytic activity">
    <reaction evidence="1">
        <text>ATP + protein L-histidine = ADP + protein N-phospho-L-histidine.</text>
        <dbReference type="EC" id="2.7.13.3"/>
    </reaction>
</comment>
<protein>
    <recommendedName>
        <fullName evidence="3">histidine kinase</fullName>
        <ecNumber evidence="3">2.7.13.3</ecNumber>
    </recommendedName>
</protein>
<dbReference type="CDD" id="cd00082">
    <property type="entry name" value="HisKA"/>
    <property type="match status" value="1"/>
</dbReference>
<dbReference type="SMART" id="SM00387">
    <property type="entry name" value="HATPase_c"/>
    <property type="match status" value="1"/>
</dbReference>
<keyword evidence="6 13" id="KW-0812">Transmembrane</keyword>
<dbReference type="PRINTS" id="PR00344">
    <property type="entry name" value="BCTRLSENSOR"/>
</dbReference>
<keyword evidence="9" id="KW-0067">ATP-binding</keyword>
<dbReference type="InterPro" id="IPR013727">
    <property type="entry name" value="2CSK_N"/>
</dbReference>
<dbReference type="SUPFAM" id="SSF47384">
    <property type="entry name" value="Homodimeric domain of signal transducing histidine kinase"/>
    <property type="match status" value="1"/>
</dbReference>
<dbReference type="InterPro" id="IPR036097">
    <property type="entry name" value="HisK_dim/P_sf"/>
</dbReference>
<accession>A0A2U2AFE6</accession>
<keyword evidence="12 13" id="KW-0472">Membrane</keyword>
<dbReference type="Proteomes" id="UP000245020">
    <property type="component" value="Unassembled WGS sequence"/>
</dbReference>
<feature type="domain" description="Histidine kinase" evidence="14">
    <location>
        <begin position="263"/>
        <end position="485"/>
    </location>
</feature>
<evidence type="ECO:0000256" key="8">
    <source>
        <dbReference type="ARBA" id="ARBA00022777"/>
    </source>
</evidence>
<keyword evidence="5" id="KW-0808">Transferase</keyword>
<dbReference type="InterPro" id="IPR005467">
    <property type="entry name" value="His_kinase_dom"/>
</dbReference>
<organism evidence="15 16">
    <name type="scientific">Ignatzschineria ureiclastica</name>
    <dbReference type="NCBI Taxonomy" id="472582"/>
    <lineage>
        <taxon>Bacteria</taxon>
        <taxon>Pseudomonadati</taxon>
        <taxon>Pseudomonadota</taxon>
        <taxon>Gammaproteobacteria</taxon>
        <taxon>Cardiobacteriales</taxon>
        <taxon>Ignatzschineriaceae</taxon>
        <taxon>Ignatzschineria</taxon>
    </lineage>
</organism>
<evidence type="ECO:0000256" key="11">
    <source>
        <dbReference type="ARBA" id="ARBA00023012"/>
    </source>
</evidence>
<evidence type="ECO:0000256" key="9">
    <source>
        <dbReference type="ARBA" id="ARBA00022840"/>
    </source>
</evidence>
<comment type="caution">
    <text evidence="15">The sequence shown here is derived from an EMBL/GenBank/DDBJ whole genome shotgun (WGS) entry which is preliminary data.</text>
</comment>
<evidence type="ECO:0000256" key="12">
    <source>
        <dbReference type="ARBA" id="ARBA00023136"/>
    </source>
</evidence>
<keyword evidence="16" id="KW-1185">Reference proteome</keyword>
<evidence type="ECO:0000256" key="2">
    <source>
        <dbReference type="ARBA" id="ARBA00004141"/>
    </source>
</evidence>
<dbReference type="InterPro" id="IPR003594">
    <property type="entry name" value="HATPase_dom"/>
</dbReference>
<keyword evidence="8" id="KW-0418">Kinase</keyword>
<dbReference type="SMART" id="SM00388">
    <property type="entry name" value="HisKA"/>
    <property type="match status" value="1"/>
</dbReference>